<dbReference type="AlphaFoldDB" id="A0A834SR43"/>
<gene>
    <name evidence="1" type="ORF">G2W53_040132</name>
</gene>
<keyword evidence="2" id="KW-1185">Reference proteome</keyword>
<comment type="caution">
    <text evidence="1">The sequence shown here is derived from an EMBL/GenBank/DDBJ whole genome shotgun (WGS) entry which is preliminary data.</text>
</comment>
<organism evidence="1 2">
    <name type="scientific">Senna tora</name>
    <dbReference type="NCBI Taxonomy" id="362788"/>
    <lineage>
        <taxon>Eukaryota</taxon>
        <taxon>Viridiplantae</taxon>
        <taxon>Streptophyta</taxon>
        <taxon>Embryophyta</taxon>
        <taxon>Tracheophyta</taxon>
        <taxon>Spermatophyta</taxon>
        <taxon>Magnoliopsida</taxon>
        <taxon>eudicotyledons</taxon>
        <taxon>Gunneridae</taxon>
        <taxon>Pentapetalae</taxon>
        <taxon>rosids</taxon>
        <taxon>fabids</taxon>
        <taxon>Fabales</taxon>
        <taxon>Fabaceae</taxon>
        <taxon>Caesalpinioideae</taxon>
        <taxon>Cassia clade</taxon>
        <taxon>Senna</taxon>
    </lineage>
</organism>
<evidence type="ECO:0000313" key="2">
    <source>
        <dbReference type="Proteomes" id="UP000634136"/>
    </source>
</evidence>
<sequence length="166" mass="18687">MDMKPITPGVPDCSSIANPPFPRTIVEAWGVWEERDLAPPKRSRVAKGKDMVSEEECLLGYLRDQWIRSQLCQTYLIVPPSPNPAFHKRSNVKDIIIYGINACASTPQRCVEGWRLSFSKKKLSRKRRRGGLKTLVDSRISKGSLDKKLITPGIPNCSSFTNLAFQ</sequence>
<dbReference type="EMBL" id="JAAIUW010000012">
    <property type="protein sequence ID" value="KAF7807971.1"/>
    <property type="molecule type" value="Genomic_DNA"/>
</dbReference>
<protein>
    <submittedName>
        <fullName evidence="1">Uncharacterized protein</fullName>
    </submittedName>
</protein>
<reference evidence="1" key="1">
    <citation type="submission" date="2020-09" db="EMBL/GenBank/DDBJ databases">
        <title>Genome-Enabled Discovery of Anthraquinone Biosynthesis in Senna tora.</title>
        <authorList>
            <person name="Kang S.-H."/>
            <person name="Pandey R.P."/>
            <person name="Lee C.-M."/>
            <person name="Sim J.-S."/>
            <person name="Jeong J.-T."/>
            <person name="Choi B.-S."/>
            <person name="Jung M."/>
            <person name="Ginzburg D."/>
            <person name="Zhao K."/>
            <person name="Won S.Y."/>
            <person name="Oh T.-J."/>
            <person name="Yu Y."/>
            <person name="Kim N.-H."/>
            <person name="Lee O.R."/>
            <person name="Lee T.-H."/>
            <person name="Bashyal P."/>
            <person name="Kim T.-S."/>
            <person name="Lee W.-H."/>
            <person name="Kawkins C."/>
            <person name="Kim C.-K."/>
            <person name="Kim J.S."/>
            <person name="Ahn B.O."/>
            <person name="Rhee S.Y."/>
            <person name="Sohng J.K."/>
        </authorList>
    </citation>
    <scope>NUCLEOTIDE SEQUENCE</scope>
    <source>
        <tissue evidence="1">Leaf</tissue>
    </source>
</reference>
<proteinExistence type="predicted"/>
<evidence type="ECO:0000313" key="1">
    <source>
        <dbReference type="EMBL" id="KAF7807971.1"/>
    </source>
</evidence>
<dbReference type="Proteomes" id="UP000634136">
    <property type="component" value="Unassembled WGS sequence"/>
</dbReference>
<name>A0A834SR43_9FABA</name>
<accession>A0A834SR43</accession>